<dbReference type="PANTHER" id="PTHR32309">
    <property type="entry name" value="TYROSINE-PROTEIN KINASE"/>
    <property type="match status" value="1"/>
</dbReference>
<dbReference type="RefSeq" id="WP_093311617.1">
    <property type="nucleotide sequence ID" value="NZ_FOZG01000001.1"/>
</dbReference>
<name>A0A1I6JWV8_9SPHN</name>
<protein>
    <submittedName>
        <fullName evidence="3">Exopolysaccharide/PEP-CTERM locus tyrosine autokinase</fullName>
    </submittedName>
</protein>
<accession>A0A1I6JWV8</accession>
<reference evidence="3 4" key="1">
    <citation type="submission" date="2016-10" db="EMBL/GenBank/DDBJ databases">
        <authorList>
            <person name="de Groot N.N."/>
        </authorList>
    </citation>
    <scope>NUCLEOTIDE SEQUENCE [LARGE SCALE GENOMIC DNA]</scope>
    <source>
        <strain evidence="3 4">S5-249</strain>
    </source>
</reference>
<dbReference type="InterPro" id="IPR033756">
    <property type="entry name" value="YlxH/NBP35"/>
</dbReference>
<dbReference type="SUPFAM" id="SSF52540">
    <property type="entry name" value="P-loop containing nucleoside triphosphate hydrolases"/>
    <property type="match status" value="1"/>
</dbReference>
<dbReference type="AlphaFoldDB" id="A0A1I6JWV8"/>
<keyword evidence="3" id="KW-0808">Transferase</keyword>
<dbReference type="Proteomes" id="UP000198824">
    <property type="component" value="Unassembled WGS sequence"/>
</dbReference>
<dbReference type="GO" id="GO:0005886">
    <property type="term" value="C:plasma membrane"/>
    <property type="evidence" value="ECO:0007669"/>
    <property type="project" value="TreeGrafter"/>
</dbReference>
<evidence type="ECO:0000256" key="1">
    <source>
        <dbReference type="ARBA" id="ARBA00022741"/>
    </source>
</evidence>
<keyword evidence="2" id="KW-0067">ATP-binding</keyword>
<keyword evidence="1" id="KW-0547">Nucleotide-binding</keyword>
<dbReference type="GO" id="GO:0004713">
    <property type="term" value="F:protein tyrosine kinase activity"/>
    <property type="evidence" value="ECO:0007669"/>
    <property type="project" value="TreeGrafter"/>
</dbReference>
<evidence type="ECO:0000256" key="2">
    <source>
        <dbReference type="ARBA" id="ARBA00022840"/>
    </source>
</evidence>
<dbReference type="Gene3D" id="3.40.50.300">
    <property type="entry name" value="P-loop containing nucleotide triphosphate hydrolases"/>
    <property type="match status" value="1"/>
</dbReference>
<dbReference type="Pfam" id="PF10609">
    <property type="entry name" value="ParA"/>
    <property type="match status" value="1"/>
</dbReference>
<keyword evidence="3" id="KW-0418">Kinase</keyword>
<organism evidence="3 4">
    <name type="scientific">Sphingomonas jatrophae</name>
    <dbReference type="NCBI Taxonomy" id="1166337"/>
    <lineage>
        <taxon>Bacteria</taxon>
        <taxon>Pseudomonadati</taxon>
        <taxon>Pseudomonadota</taxon>
        <taxon>Alphaproteobacteria</taxon>
        <taxon>Sphingomonadales</taxon>
        <taxon>Sphingomonadaceae</taxon>
        <taxon>Sphingomonas</taxon>
    </lineage>
</organism>
<dbReference type="STRING" id="1166337.SAMN05192580_1008"/>
<dbReference type="EMBL" id="FOZG01000001">
    <property type="protein sequence ID" value="SFR83426.1"/>
    <property type="molecule type" value="Genomic_DNA"/>
</dbReference>
<evidence type="ECO:0000313" key="3">
    <source>
        <dbReference type="EMBL" id="SFR83426.1"/>
    </source>
</evidence>
<dbReference type="OrthoDB" id="9775724at2"/>
<dbReference type="InterPro" id="IPR050445">
    <property type="entry name" value="Bact_polysacc_biosynth/exp"/>
</dbReference>
<dbReference type="CDD" id="cd05387">
    <property type="entry name" value="BY-kinase"/>
    <property type="match status" value="1"/>
</dbReference>
<dbReference type="InterPro" id="IPR027417">
    <property type="entry name" value="P-loop_NTPase"/>
</dbReference>
<keyword evidence="4" id="KW-1185">Reference proteome</keyword>
<gene>
    <name evidence="3" type="ORF">SAMN05192580_1008</name>
</gene>
<evidence type="ECO:0000313" key="4">
    <source>
        <dbReference type="Proteomes" id="UP000198824"/>
    </source>
</evidence>
<proteinExistence type="predicted"/>
<dbReference type="PANTHER" id="PTHR32309:SF13">
    <property type="entry name" value="FERRIC ENTEROBACTIN TRANSPORT PROTEIN FEPE"/>
    <property type="match status" value="1"/>
</dbReference>
<sequence>MTDSPARSLLERAARAFDFEAAARAHALPVAEDAPATVVEPEGGWRRAAARRGTIPRDLLETQGFILPDAIPSALAEEMRIVKRQLLLAAGAPGATARDRMVLIASAREGEGKTFCAANLALSLASERDWEVLLVDADVARPSVPRVLGLEEGPGLLDALADPHVDVEGCIVRTDIGALSVLPAGQPVPNATELIASDRMGSLLERLSSRSDRRLIIFDSPPALAASPAAALALHVGQTLLVVRADSTGEAELKEAVGLLSACPRLQLLLNAVTYHGGTRRFGGYYGKDA</sequence>
<dbReference type="GO" id="GO:0005524">
    <property type="term" value="F:ATP binding"/>
    <property type="evidence" value="ECO:0007669"/>
    <property type="project" value="UniProtKB-KW"/>
</dbReference>
<dbReference type="InterPro" id="IPR005702">
    <property type="entry name" value="Wzc-like_C"/>
</dbReference>